<name>A0A7R9CUR1_TIMPO</name>
<accession>A0A7R9CUR1</accession>
<feature type="domain" description="GMP phosphodiesterase delta subunit" evidence="2">
    <location>
        <begin position="13"/>
        <end position="145"/>
    </location>
</feature>
<dbReference type="InterPro" id="IPR008015">
    <property type="entry name" value="PDED_dom"/>
</dbReference>
<dbReference type="InterPro" id="IPR037036">
    <property type="entry name" value="PDED_dom_sf"/>
</dbReference>
<dbReference type="SUPFAM" id="SSF81296">
    <property type="entry name" value="E set domains"/>
    <property type="match status" value="1"/>
</dbReference>
<dbReference type="GO" id="GO:0005737">
    <property type="term" value="C:cytoplasm"/>
    <property type="evidence" value="ECO:0007669"/>
    <property type="project" value="TreeGrafter"/>
</dbReference>
<evidence type="ECO:0000259" key="2">
    <source>
        <dbReference type="Pfam" id="PF05351"/>
    </source>
</evidence>
<dbReference type="PANTHER" id="PTHR12976">
    <property type="entry name" value="RETINAL ROD RHODOPSIN-SENSITIVE CGMP 3',5'-CYCLIC PHOSPHODIESTERASE DELTA-SUBUNIT"/>
    <property type="match status" value="1"/>
</dbReference>
<sequence length="208" mass="23573">MDKNQKRIAARREDILKGFQVNWLNIRDADTGKVLWQVYSDISVSNLEIKAKVPKQIFECRAVLTQINFSSVEPLERFRLEHKALFKGKCLEKWYFEFGVVKPDSINTWQSMIEAAPESYKMPSDVLSGHIVIDTTLFDDDVLISVELNTTSALANYATEAGVSLYKLQDTFIHVVLRNSYSTGISVDSGINTIVLRGYSLSQCLPSR</sequence>
<dbReference type="EMBL" id="OD001621">
    <property type="protein sequence ID" value="CAD7402608.1"/>
    <property type="molecule type" value="Genomic_DNA"/>
</dbReference>
<gene>
    <name evidence="3" type="ORF">TPSB3V08_LOCUS3650</name>
</gene>
<dbReference type="PANTHER" id="PTHR12976:SF0">
    <property type="entry name" value="RETINAL ROD RHODOPSIN-SENSITIVE CGMP 3',5'-CYCLIC PHOSPHODIESTERASE SUBUNIT DELTA"/>
    <property type="match status" value="1"/>
</dbReference>
<evidence type="ECO:0000313" key="3">
    <source>
        <dbReference type="EMBL" id="CAD7402608.1"/>
    </source>
</evidence>
<dbReference type="AlphaFoldDB" id="A0A7R9CUR1"/>
<proteinExistence type="inferred from homology"/>
<dbReference type="Gene3D" id="2.70.50.40">
    <property type="entry name" value="GMP phosphodiesterase, delta subunit"/>
    <property type="match status" value="1"/>
</dbReference>
<evidence type="ECO:0000256" key="1">
    <source>
        <dbReference type="ARBA" id="ARBA00008102"/>
    </source>
</evidence>
<dbReference type="Pfam" id="PF05351">
    <property type="entry name" value="GMP_PDE_delta"/>
    <property type="match status" value="1"/>
</dbReference>
<dbReference type="InterPro" id="IPR014756">
    <property type="entry name" value="Ig_E-set"/>
</dbReference>
<comment type="similarity">
    <text evidence="1">Belongs to the PDE6D/unc-119 family.</text>
</comment>
<organism evidence="3">
    <name type="scientific">Timema poppense</name>
    <name type="common">Walking stick</name>
    <dbReference type="NCBI Taxonomy" id="170557"/>
    <lineage>
        <taxon>Eukaryota</taxon>
        <taxon>Metazoa</taxon>
        <taxon>Ecdysozoa</taxon>
        <taxon>Arthropoda</taxon>
        <taxon>Hexapoda</taxon>
        <taxon>Insecta</taxon>
        <taxon>Pterygota</taxon>
        <taxon>Neoptera</taxon>
        <taxon>Polyneoptera</taxon>
        <taxon>Phasmatodea</taxon>
        <taxon>Timematodea</taxon>
        <taxon>Timematoidea</taxon>
        <taxon>Timematidae</taxon>
        <taxon>Timema</taxon>
    </lineage>
</organism>
<protein>
    <recommendedName>
        <fullName evidence="2">GMP phosphodiesterase delta subunit domain-containing protein</fullName>
    </recommendedName>
</protein>
<reference evidence="3" key="1">
    <citation type="submission" date="2020-11" db="EMBL/GenBank/DDBJ databases">
        <authorList>
            <person name="Tran Van P."/>
        </authorList>
    </citation>
    <scope>NUCLEOTIDE SEQUENCE</scope>
</reference>